<keyword evidence="5 8" id="KW-0663">Pyridoxal phosphate</keyword>
<evidence type="ECO:0000313" key="10">
    <source>
        <dbReference type="EMBL" id="MBK1880146.1"/>
    </source>
</evidence>
<dbReference type="RefSeq" id="WP_200358784.1">
    <property type="nucleotide sequence ID" value="NZ_JAENIL010000072.1"/>
</dbReference>
<dbReference type="CDD" id="cd06453">
    <property type="entry name" value="SufS_like"/>
    <property type="match status" value="1"/>
</dbReference>
<dbReference type="PROSITE" id="PS00595">
    <property type="entry name" value="AA_TRANSFER_CLASS_5"/>
    <property type="match status" value="1"/>
</dbReference>
<evidence type="ECO:0000256" key="6">
    <source>
        <dbReference type="ARBA" id="ARBA00050776"/>
    </source>
</evidence>
<name>A0A934VNN6_9BACT</name>
<sequence length="418" mass="45285">MTQPASQPTPPSIPEALAHVRADFPILQRQVHGKPLVYLDNAASTQKPQHVIDTINRYYANENSNIHRGVHLLSTEATGAYEEARGKIARFLNAADDSEIVFTRGTTESVNLVAHSFVEPRLQPGDEILISAMEHHANIVPWQLLCERTGAKLKVIPVTDDVDLDLSTFDELLNERTKFLSLTYVSNAIGTVNDVKPLLAQAKAQGVPTLLDAAQAVQHMPVDVQELGCDFLVLSGHKIYGPTGIGALYGRRELLDGMRPYQGGGDMISHVTFEGSTFKEPPSRFEAGTPHIEGAIGLGAAVDYLSGVGLEAIHDYESQLIDYAVAKLSEVDGLRIIGNPRNRSGAISFTMGEAHPHDIGTVLDTEGVAIRSGHHCCEPLMQRLGVPATARASFSLYNTPEDVDTLAAALKKTSLLFM</sequence>
<evidence type="ECO:0000256" key="7">
    <source>
        <dbReference type="RuleBase" id="RU004504"/>
    </source>
</evidence>
<evidence type="ECO:0000256" key="3">
    <source>
        <dbReference type="ARBA" id="ARBA00012239"/>
    </source>
</evidence>
<comment type="caution">
    <text evidence="10">The sequence shown here is derived from an EMBL/GenBank/DDBJ whole genome shotgun (WGS) entry which is preliminary data.</text>
</comment>
<evidence type="ECO:0000256" key="4">
    <source>
        <dbReference type="ARBA" id="ARBA00022679"/>
    </source>
</evidence>
<dbReference type="InterPro" id="IPR015421">
    <property type="entry name" value="PyrdxlP-dep_Trfase_major"/>
</dbReference>
<dbReference type="SUPFAM" id="SSF53383">
    <property type="entry name" value="PLP-dependent transferases"/>
    <property type="match status" value="1"/>
</dbReference>
<evidence type="ECO:0000256" key="2">
    <source>
        <dbReference type="ARBA" id="ARBA00010447"/>
    </source>
</evidence>
<dbReference type="GO" id="GO:0006534">
    <property type="term" value="P:cysteine metabolic process"/>
    <property type="evidence" value="ECO:0007669"/>
    <property type="project" value="UniProtKB-UniRule"/>
</dbReference>
<keyword evidence="4 8" id="KW-0808">Transferase</keyword>
<reference evidence="10" key="1">
    <citation type="submission" date="2021-01" db="EMBL/GenBank/DDBJ databases">
        <title>Modified the classification status of verrucomicrobia.</title>
        <authorList>
            <person name="Feng X."/>
        </authorList>
    </citation>
    <scope>NUCLEOTIDE SEQUENCE</scope>
    <source>
        <strain evidence="10">KCTC 13126</strain>
    </source>
</reference>
<dbReference type="InterPro" id="IPR015422">
    <property type="entry name" value="PyrdxlP-dep_Trfase_small"/>
</dbReference>
<dbReference type="InterPro" id="IPR010970">
    <property type="entry name" value="Cys_dSase_SufS"/>
</dbReference>
<dbReference type="EMBL" id="JAENIL010000072">
    <property type="protein sequence ID" value="MBK1880146.1"/>
    <property type="molecule type" value="Genomic_DNA"/>
</dbReference>
<dbReference type="Proteomes" id="UP000617628">
    <property type="component" value="Unassembled WGS sequence"/>
</dbReference>
<dbReference type="InterPro" id="IPR020578">
    <property type="entry name" value="Aminotrans_V_PyrdxlP_BS"/>
</dbReference>
<comment type="similarity">
    <text evidence="2 8">Belongs to the class-V pyridoxal-phosphate-dependent aminotransferase family. Csd subfamily.</text>
</comment>
<gene>
    <name evidence="10" type="ORF">JIN87_24890</name>
</gene>
<evidence type="ECO:0000259" key="9">
    <source>
        <dbReference type="Pfam" id="PF00266"/>
    </source>
</evidence>
<dbReference type="InterPro" id="IPR015424">
    <property type="entry name" value="PyrdxlP-dep_Trfase"/>
</dbReference>
<dbReference type="GO" id="GO:0030170">
    <property type="term" value="F:pyridoxal phosphate binding"/>
    <property type="evidence" value="ECO:0007669"/>
    <property type="project" value="UniProtKB-UniRule"/>
</dbReference>
<evidence type="ECO:0000256" key="1">
    <source>
        <dbReference type="ARBA" id="ARBA00001933"/>
    </source>
</evidence>
<comment type="catalytic activity">
    <reaction evidence="6 8">
        <text>(sulfur carrier)-H + L-cysteine = (sulfur carrier)-SH + L-alanine</text>
        <dbReference type="Rhea" id="RHEA:43892"/>
        <dbReference type="Rhea" id="RHEA-COMP:14737"/>
        <dbReference type="Rhea" id="RHEA-COMP:14739"/>
        <dbReference type="ChEBI" id="CHEBI:29917"/>
        <dbReference type="ChEBI" id="CHEBI:35235"/>
        <dbReference type="ChEBI" id="CHEBI:57972"/>
        <dbReference type="ChEBI" id="CHEBI:64428"/>
        <dbReference type="EC" id="2.8.1.7"/>
    </reaction>
</comment>
<feature type="domain" description="Aminotransferase class V" evidence="9">
    <location>
        <begin position="37"/>
        <end position="406"/>
    </location>
</feature>
<dbReference type="InterPro" id="IPR000192">
    <property type="entry name" value="Aminotrans_V_dom"/>
</dbReference>
<dbReference type="Gene3D" id="3.40.640.10">
    <property type="entry name" value="Type I PLP-dependent aspartate aminotransferase-like (Major domain)"/>
    <property type="match status" value="1"/>
</dbReference>
<comment type="cofactor">
    <cofactor evidence="1 7">
        <name>pyridoxal 5'-phosphate</name>
        <dbReference type="ChEBI" id="CHEBI:597326"/>
    </cofactor>
</comment>
<dbReference type="Pfam" id="PF00266">
    <property type="entry name" value="Aminotran_5"/>
    <property type="match status" value="1"/>
</dbReference>
<evidence type="ECO:0000313" key="11">
    <source>
        <dbReference type="Proteomes" id="UP000617628"/>
    </source>
</evidence>
<dbReference type="Gene3D" id="3.90.1150.10">
    <property type="entry name" value="Aspartate Aminotransferase, domain 1"/>
    <property type="match status" value="1"/>
</dbReference>
<comment type="function">
    <text evidence="8">Catalyzes the removal of elemental sulfur and selenium atoms from L-cysteine, L-cystine, L-selenocysteine, and L-selenocystine to produce L-alanine.</text>
</comment>
<dbReference type="PANTHER" id="PTHR43586:SF8">
    <property type="entry name" value="CYSTEINE DESULFURASE 1, CHLOROPLASTIC"/>
    <property type="match status" value="1"/>
</dbReference>
<dbReference type="PANTHER" id="PTHR43586">
    <property type="entry name" value="CYSTEINE DESULFURASE"/>
    <property type="match status" value="1"/>
</dbReference>
<dbReference type="EC" id="2.8.1.7" evidence="3 8"/>
<dbReference type="AlphaFoldDB" id="A0A934VNN6"/>
<proteinExistence type="inferred from homology"/>
<evidence type="ECO:0000256" key="5">
    <source>
        <dbReference type="ARBA" id="ARBA00022898"/>
    </source>
</evidence>
<accession>A0A934VNN6</accession>
<keyword evidence="11" id="KW-1185">Reference proteome</keyword>
<protein>
    <recommendedName>
        <fullName evidence="3 8">Cysteine desulfurase</fullName>
        <ecNumber evidence="3 8">2.8.1.7</ecNumber>
    </recommendedName>
</protein>
<dbReference type="NCBIfam" id="TIGR01979">
    <property type="entry name" value="sufS"/>
    <property type="match status" value="1"/>
</dbReference>
<evidence type="ECO:0000256" key="8">
    <source>
        <dbReference type="RuleBase" id="RU004506"/>
    </source>
</evidence>
<organism evidence="10 11">
    <name type="scientific">Pelagicoccus mobilis</name>
    <dbReference type="NCBI Taxonomy" id="415221"/>
    <lineage>
        <taxon>Bacteria</taxon>
        <taxon>Pseudomonadati</taxon>
        <taxon>Verrucomicrobiota</taxon>
        <taxon>Opitutia</taxon>
        <taxon>Puniceicoccales</taxon>
        <taxon>Pelagicoccaceae</taxon>
        <taxon>Pelagicoccus</taxon>
    </lineage>
</organism>
<dbReference type="GO" id="GO:0031071">
    <property type="term" value="F:cysteine desulfurase activity"/>
    <property type="evidence" value="ECO:0007669"/>
    <property type="project" value="UniProtKB-UniRule"/>
</dbReference>